<protein>
    <submittedName>
        <fullName evidence="9">Uncharacterized protein</fullName>
    </submittedName>
</protein>
<dbReference type="SUPFAM" id="SSF48726">
    <property type="entry name" value="Immunoglobulin"/>
    <property type="match status" value="2"/>
</dbReference>
<dbReference type="SMART" id="SM00408">
    <property type="entry name" value="IGc2"/>
    <property type="match status" value="2"/>
</dbReference>
<dbReference type="SUPFAM" id="SSF56487">
    <property type="entry name" value="SRCR-like"/>
    <property type="match status" value="1"/>
</dbReference>
<dbReference type="InterPro" id="IPR036772">
    <property type="entry name" value="SRCR-like_dom_sf"/>
</dbReference>
<evidence type="ECO:0000313" key="10">
    <source>
        <dbReference type="Proteomes" id="UP000694523"/>
    </source>
</evidence>
<name>A0A8C6SCG9_9GOBI</name>
<dbReference type="InterPro" id="IPR036179">
    <property type="entry name" value="Ig-like_dom_sf"/>
</dbReference>
<dbReference type="PRINTS" id="PR00258">
    <property type="entry name" value="SPERACTRCPTR"/>
</dbReference>
<feature type="disulfide bond" evidence="6">
    <location>
        <begin position="86"/>
        <end position="96"/>
    </location>
</feature>
<dbReference type="Proteomes" id="UP000694523">
    <property type="component" value="Unplaced"/>
</dbReference>
<dbReference type="FunFam" id="2.60.40.10:FF:000033">
    <property type="entry name" value="Killer cell immunoglobulin-like receptor"/>
    <property type="match status" value="1"/>
</dbReference>
<dbReference type="SMART" id="SM00409">
    <property type="entry name" value="IG"/>
    <property type="match status" value="2"/>
</dbReference>
<dbReference type="Pfam" id="PF13927">
    <property type="entry name" value="Ig_3"/>
    <property type="match status" value="1"/>
</dbReference>
<dbReference type="PANTHER" id="PTHR48071">
    <property type="entry name" value="SRCR DOMAIN-CONTAINING PROTEIN"/>
    <property type="match status" value="1"/>
</dbReference>
<evidence type="ECO:0000256" key="5">
    <source>
        <dbReference type="ARBA" id="ARBA00023319"/>
    </source>
</evidence>
<dbReference type="GO" id="GO:0005886">
    <property type="term" value="C:plasma membrane"/>
    <property type="evidence" value="ECO:0007669"/>
    <property type="project" value="TreeGrafter"/>
</dbReference>
<dbReference type="AlphaFoldDB" id="A0A8C6SCG9"/>
<keyword evidence="3 6" id="KW-1015">Disulfide bond</keyword>
<feature type="domain" description="Ig-like" evidence="8">
    <location>
        <begin position="291"/>
        <end position="376"/>
    </location>
</feature>
<feature type="domain" description="SRCR" evidence="7">
    <location>
        <begin position="18"/>
        <end position="117"/>
    </location>
</feature>
<keyword evidence="2" id="KW-0677">Repeat</keyword>
<evidence type="ECO:0000256" key="2">
    <source>
        <dbReference type="ARBA" id="ARBA00022737"/>
    </source>
</evidence>
<dbReference type="SMART" id="SM00202">
    <property type="entry name" value="SR"/>
    <property type="match status" value="1"/>
</dbReference>
<dbReference type="PROSITE" id="PS50287">
    <property type="entry name" value="SRCR_2"/>
    <property type="match status" value="1"/>
</dbReference>
<dbReference type="InterPro" id="IPR001190">
    <property type="entry name" value="SRCR"/>
</dbReference>
<accession>A0A8C6SCG9</accession>
<comment type="caution">
    <text evidence="6">Lacks conserved residue(s) required for the propagation of feature annotation.</text>
</comment>
<evidence type="ECO:0000256" key="1">
    <source>
        <dbReference type="ARBA" id="ARBA00022729"/>
    </source>
</evidence>
<reference evidence="9" key="2">
    <citation type="submission" date="2025-09" db="UniProtKB">
        <authorList>
            <consortium name="Ensembl"/>
        </authorList>
    </citation>
    <scope>IDENTIFICATION</scope>
</reference>
<reference evidence="9" key="1">
    <citation type="submission" date="2025-08" db="UniProtKB">
        <authorList>
            <consortium name="Ensembl"/>
        </authorList>
    </citation>
    <scope>IDENTIFICATION</scope>
</reference>
<dbReference type="InterPro" id="IPR013783">
    <property type="entry name" value="Ig-like_fold"/>
</dbReference>
<dbReference type="PROSITE" id="PS50835">
    <property type="entry name" value="IG_LIKE"/>
    <property type="match status" value="1"/>
</dbReference>
<proteinExistence type="predicted"/>
<dbReference type="GO" id="GO:0031638">
    <property type="term" value="P:zymogen activation"/>
    <property type="evidence" value="ECO:0007669"/>
    <property type="project" value="TreeGrafter"/>
</dbReference>
<dbReference type="InterPro" id="IPR003598">
    <property type="entry name" value="Ig_sub2"/>
</dbReference>
<evidence type="ECO:0000259" key="7">
    <source>
        <dbReference type="PROSITE" id="PS50287"/>
    </source>
</evidence>
<dbReference type="Gene3D" id="3.10.250.10">
    <property type="entry name" value="SRCR-like domain"/>
    <property type="match status" value="1"/>
</dbReference>
<evidence type="ECO:0000256" key="4">
    <source>
        <dbReference type="ARBA" id="ARBA00023180"/>
    </source>
</evidence>
<organism evidence="9 10">
    <name type="scientific">Neogobius melanostomus</name>
    <name type="common">round goby</name>
    <dbReference type="NCBI Taxonomy" id="47308"/>
    <lineage>
        <taxon>Eukaryota</taxon>
        <taxon>Metazoa</taxon>
        <taxon>Chordata</taxon>
        <taxon>Craniata</taxon>
        <taxon>Vertebrata</taxon>
        <taxon>Euteleostomi</taxon>
        <taxon>Actinopterygii</taxon>
        <taxon>Neopterygii</taxon>
        <taxon>Teleostei</taxon>
        <taxon>Neoteleostei</taxon>
        <taxon>Acanthomorphata</taxon>
        <taxon>Gobiaria</taxon>
        <taxon>Gobiiformes</taxon>
        <taxon>Gobioidei</taxon>
        <taxon>Gobiidae</taxon>
        <taxon>Benthophilinae</taxon>
        <taxon>Neogobiini</taxon>
        <taxon>Neogobius</taxon>
    </lineage>
</organism>
<dbReference type="Gene3D" id="2.60.40.10">
    <property type="entry name" value="Immunoglobulins"/>
    <property type="match status" value="2"/>
</dbReference>
<dbReference type="PANTHER" id="PTHR48071:SF27">
    <property type="entry name" value="SCAVENGER RECEPTOR CYSTEINE-RICH TYPE 1 PROTEIN M130-LIKE"/>
    <property type="match status" value="1"/>
</dbReference>
<dbReference type="InterPro" id="IPR007110">
    <property type="entry name" value="Ig-like_dom"/>
</dbReference>
<keyword evidence="1" id="KW-0732">Signal</keyword>
<sequence>TCPYTGFLLCALFEEGQIRLVGPGSSRCSGRVEVYYNSQWGTVCDDGWGMPDAQVVCRQLDCGTVIEELKTFGQGTGKIWLDDVGCSGSESSLTRCGHGGFGSHDCSHSEDAGVVCSGCTLPLCEITNRDVRCQSRCPAQRSEFDVSQPLRNVILLVICKSKECSKPQSSVRVIHALFCFDIFIICITLFPSISKILKTYDYCVQAEVDLGSKCQSHLLHQHFRRNIHSKAPNFKFSDVDFKPCTFTLSSVTFGNKGPYRCLYQKVLAGQSFSSPPSDSVSFDVAVILPKPSVFVSPSLEVTWGQSVRVTCSITTEHSGGTFTLKHQTQDVQTSTSNPATFTLSSVTFDNEGRYHCVYQKVLSGQSFSSPQSDSIRLQVTGESFNFKHLCTCSSDTVHITRGQGFVLSCSVHSDVPEGIFVLSFSNSSVSEPAVNHSASFHFPESQSEHQGEYRCVYQVTGAGRTFTSETAPINIIISCKYFLGTGKRSRDERTEIHTWSLYHTFI</sequence>
<evidence type="ECO:0000256" key="3">
    <source>
        <dbReference type="ARBA" id="ARBA00023157"/>
    </source>
</evidence>
<dbReference type="FunFam" id="3.10.250.10:FF:000006">
    <property type="entry name" value="neurotrypsin isoform X2"/>
    <property type="match status" value="1"/>
</dbReference>
<dbReference type="InterPro" id="IPR013151">
    <property type="entry name" value="Immunoglobulin_dom"/>
</dbReference>
<evidence type="ECO:0000259" key="8">
    <source>
        <dbReference type="PROSITE" id="PS50835"/>
    </source>
</evidence>
<dbReference type="Pfam" id="PF00530">
    <property type="entry name" value="SRCR"/>
    <property type="match status" value="1"/>
</dbReference>
<evidence type="ECO:0000256" key="6">
    <source>
        <dbReference type="PROSITE-ProRule" id="PRU00196"/>
    </source>
</evidence>
<dbReference type="Pfam" id="PF00047">
    <property type="entry name" value="ig"/>
    <property type="match status" value="1"/>
</dbReference>
<evidence type="ECO:0000313" key="9">
    <source>
        <dbReference type="Ensembl" id="ENSNMLP00000003721.1"/>
    </source>
</evidence>
<dbReference type="GO" id="GO:0004252">
    <property type="term" value="F:serine-type endopeptidase activity"/>
    <property type="evidence" value="ECO:0007669"/>
    <property type="project" value="TreeGrafter"/>
</dbReference>
<keyword evidence="10" id="KW-1185">Reference proteome</keyword>
<dbReference type="InterPro" id="IPR003599">
    <property type="entry name" value="Ig_sub"/>
</dbReference>
<keyword evidence="4" id="KW-0325">Glycoprotein</keyword>
<dbReference type="Ensembl" id="ENSNMLT00000004274.1">
    <property type="protein sequence ID" value="ENSNMLP00000003721.1"/>
    <property type="gene ID" value="ENSNMLG00000002728.1"/>
</dbReference>
<keyword evidence="5" id="KW-0393">Immunoglobulin domain</keyword>